<gene>
    <name evidence="1" type="ORF">EA473_17110</name>
</gene>
<dbReference type="Proteomes" id="UP000282323">
    <property type="component" value="Unassembled WGS sequence"/>
</dbReference>
<dbReference type="RefSeq" id="WP_124196802.1">
    <property type="nucleotide sequence ID" value="NZ_REGA01000017.1"/>
</dbReference>
<dbReference type="EMBL" id="REGA01000017">
    <property type="protein sequence ID" value="RQG92231.1"/>
    <property type="molecule type" value="Genomic_DNA"/>
</dbReference>
<keyword evidence="2" id="KW-1185">Reference proteome</keyword>
<proteinExistence type="predicted"/>
<keyword evidence="1" id="KW-0540">Nuclease</keyword>
<protein>
    <submittedName>
        <fullName evidence="1">HNH endonuclease</fullName>
    </submittedName>
</protein>
<evidence type="ECO:0000313" key="2">
    <source>
        <dbReference type="Proteomes" id="UP000282323"/>
    </source>
</evidence>
<dbReference type="OrthoDB" id="11472at2157"/>
<evidence type="ECO:0000313" key="1">
    <source>
        <dbReference type="EMBL" id="RQG92231.1"/>
    </source>
</evidence>
<keyword evidence="1" id="KW-0378">Hydrolase</keyword>
<reference evidence="1 2" key="1">
    <citation type="submission" date="2018-10" db="EMBL/GenBank/DDBJ databases">
        <title>Natrarchaeobius chitinivorans gen. nov., sp. nov., and Natrarchaeobius haloalkaliphilus sp. nov., alkaliphilic, chitin-utilizing haloarchaea from hypersaline alkaline lakes.</title>
        <authorList>
            <person name="Sorokin D.Y."/>
            <person name="Elcheninov A.G."/>
            <person name="Kostrikina N.A."/>
            <person name="Bale N.J."/>
            <person name="Sinninghe Damste J.S."/>
            <person name="Khijniak T.V."/>
            <person name="Kublanov I.V."/>
            <person name="Toshchakov S.V."/>
        </authorList>
    </citation>
    <scope>NUCLEOTIDE SEQUENCE [LARGE SCALE GENOMIC DNA]</scope>
    <source>
        <strain evidence="1 2">AArcht4T</strain>
    </source>
</reference>
<accession>A0A3N6M9Z5</accession>
<comment type="caution">
    <text evidence="1">The sequence shown here is derived from an EMBL/GenBank/DDBJ whole genome shotgun (WGS) entry which is preliminary data.</text>
</comment>
<name>A0A3N6M9Z5_NATCH</name>
<organism evidence="1 2">
    <name type="scientific">Natrarchaeobius chitinivorans</name>
    <dbReference type="NCBI Taxonomy" id="1679083"/>
    <lineage>
        <taxon>Archaea</taxon>
        <taxon>Methanobacteriati</taxon>
        <taxon>Methanobacteriota</taxon>
        <taxon>Stenosarchaea group</taxon>
        <taxon>Halobacteria</taxon>
        <taxon>Halobacteriales</taxon>
        <taxon>Natrialbaceae</taxon>
        <taxon>Natrarchaeobius</taxon>
    </lineage>
</organism>
<sequence length="271" mass="28843">MTTSNRHGDPDAVFDRDEHTCRRCGTTADEDPQGLALYPVGDVSETGTVHESSLVTVCSPCFSSLRSTPDADVVLDGDELFDLVRETTERQGVTVSAVAAFASLATELPHDLEAAVSSDESASPDSSDAVADEYVQARREVLLAIDSVDSRLDRFHALDDSTLEDVVADAVVAFTGAGTKLQSELRGIVALGEGVAASLERCHGCFEALEDDVDSCPTCDLGRRDVSDWAGEDGVEFHRLFNAINDTLLAASETTKTLTTKTTAVAEQLRG</sequence>
<keyword evidence="1" id="KW-0255">Endonuclease</keyword>
<dbReference type="AlphaFoldDB" id="A0A3N6M9Z5"/>
<dbReference type="GO" id="GO:0004519">
    <property type="term" value="F:endonuclease activity"/>
    <property type="evidence" value="ECO:0007669"/>
    <property type="project" value="UniProtKB-KW"/>
</dbReference>